<proteinExistence type="predicted"/>
<dbReference type="SUPFAM" id="SSF89447">
    <property type="entry name" value="AbrB/MazE/MraZ-like"/>
    <property type="match status" value="1"/>
</dbReference>
<dbReference type="PANTHER" id="PTHR40516">
    <property type="entry name" value="ANTITOXIN CHPS-RELATED"/>
    <property type="match status" value="1"/>
</dbReference>
<accession>A0A1I3C6Z4</accession>
<dbReference type="Pfam" id="PF04014">
    <property type="entry name" value="MazE_antitoxin"/>
    <property type="match status" value="1"/>
</dbReference>
<dbReference type="InterPro" id="IPR039052">
    <property type="entry name" value="Antitox_PemI-like"/>
</dbReference>
<dbReference type="Proteomes" id="UP000199040">
    <property type="component" value="Unassembled WGS sequence"/>
</dbReference>
<dbReference type="InterPro" id="IPR007159">
    <property type="entry name" value="SpoVT-AbrB_dom"/>
</dbReference>
<keyword evidence="1" id="KW-0238">DNA-binding</keyword>
<keyword evidence="4" id="KW-1185">Reference proteome</keyword>
<dbReference type="InterPro" id="IPR037914">
    <property type="entry name" value="SpoVT-AbrB_sf"/>
</dbReference>
<protein>
    <submittedName>
        <fullName evidence="3">Antitoxin MazE</fullName>
    </submittedName>
</protein>
<dbReference type="STRING" id="442341.SAMN04487959_10828"/>
<name>A0A1I3C6Z4_9GAMM</name>
<feature type="domain" description="SpoVT-AbrB" evidence="2">
    <location>
        <begin position="3"/>
        <end position="48"/>
    </location>
</feature>
<dbReference type="Gene3D" id="2.10.260.10">
    <property type="match status" value="1"/>
</dbReference>
<dbReference type="AlphaFoldDB" id="A0A1I3C6Z4"/>
<evidence type="ECO:0000256" key="1">
    <source>
        <dbReference type="PROSITE-ProRule" id="PRU01076"/>
    </source>
</evidence>
<organism evidence="3 4">
    <name type="scientific">Modicisalibacter xianhensis</name>
    <dbReference type="NCBI Taxonomy" id="442341"/>
    <lineage>
        <taxon>Bacteria</taxon>
        <taxon>Pseudomonadati</taxon>
        <taxon>Pseudomonadota</taxon>
        <taxon>Gammaproteobacteria</taxon>
        <taxon>Oceanospirillales</taxon>
        <taxon>Halomonadaceae</taxon>
        <taxon>Modicisalibacter</taxon>
    </lineage>
</organism>
<dbReference type="PROSITE" id="PS51740">
    <property type="entry name" value="SPOVT_ABRB"/>
    <property type="match status" value="1"/>
</dbReference>
<dbReference type="GO" id="GO:0003677">
    <property type="term" value="F:DNA binding"/>
    <property type="evidence" value="ECO:0007669"/>
    <property type="project" value="UniProtKB-UniRule"/>
</dbReference>
<evidence type="ECO:0000259" key="2">
    <source>
        <dbReference type="PROSITE" id="PS51740"/>
    </source>
</evidence>
<evidence type="ECO:0000313" key="3">
    <source>
        <dbReference type="EMBL" id="SFH70183.1"/>
    </source>
</evidence>
<sequence length="86" mass="9412">MKTEIKKWGNSAALRLPRHLLTQAHIDVSSAVEVTVENGKIIVQASVDKRGKARFPYSEDQLLQGLDASTAHADEIASVSQRELGE</sequence>
<dbReference type="GO" id="GO:0097351">
    <property type="term" value="F:toxin sequestering activity"/>
    <property type="evidence" value="ECO:0007669"/>
    <property type="project" value="InterPro"/>
</dbReference>
<dbReference type="RefSeq" id="WP_092846604.1">
    <property type="nucleotide sequence ID" value="NZ_FOPY01000008.1"/>
</dbReference>
<gene>
    <name evidence="3" type="ORF">SAMN04487959_10828</name>
</gene>
<dbReference type="PANTHER" id="PTHR40516:SF1">
    <property type="entry name" value="ANTITOXIN CHPS-RELATED"/>
    <property type="match status" value="1"/>
</dbReference>
<reference evidence="3 4" key="1">
    <citation type="submission" date="2016-10" db="EMBL/GenBank/DDBJ databases">
        <authorList>
            <person name="de Groot N.N."/>
        </authorList>
    </citation>
    <scope>NUCLEOTIDE SEQUENCE [LARGE SCALE GENOMIC DNA]</scope>
    <source>
        <strain evidence="3 4">CGMCC 1.6848</strain>
    </source>
</reference>
<evidence type="ECO:0000313" key="4">
    <source>
        <dbReference type="Proteomes" id="UP000199040"/>
    </source>
</evidence>
<dbReference type="EMBL" id="FOPY01000008">
    <property type="protein sequence ID" value="SFH70183.1"/>
    <property type="molecule type" value="Genomic_DNA"/>
</dbReference>
<dbReference type="SMART" id="SM00966">
    <property type="entry name" value="SpoVT_AbrB"/>
    <property type="match status" value="1"/>
</dbReference>